<gene>
    <name evidence="6" type="ORF">AXG93_1962s1150</name>
</gene>
<dbReference type="InterPro" id="IPR039537">
    <property type="entry name" value="Retrotran_Ty1/copia-like"/>
</dbReference>
<feature type="domain" description="Integrase catalytic" evidence="5">
    <location>
        <begin position="117"/>
        <end position="291"/>
    </location>
</feature>
<keyword evidence="4" id="KW-0812">Transmembrane</keyword>
<keyword evidence="7" id="KW-1185">Reference proteome</keyword>
<dbReference type="InterPro" id="IPR036397">
    <property type="entry name" value="RNaseH_sf"/>
</dbReference>
<name>A0A176WDE4_MARPO</name>
<reference evidence="6" key="1">
    <citation type="submission" date="2016-03" db="EMBL/GenBank/DDBJ databases">
        <title>Mechanisms controlling the formation of the plant cell surface in tip-growing cells are functionally conserved among land plants.</title>
        <authorList>
            <person name="Honkanen S."/>
            <person name="Jones V.A."/>
            <person name="Morieri G."/>
            <person name="Champion C."/>
            <person name="Hetherington A.J."/>
            <person name="Kelly S."/>
            <person name="Saint-Marcoux D."/>
            <person name="Proust H."/>
            <person name="Prescott H."/>
            <person name="Dolan L."/>
        </authorList>
    </citation>
    <scope>NUCLEOTIDE SEQUENCE [LARGE SCALE GENOMIC DNA]</scope>
    <source>
        <tissue evidence="6">Whole gametophyte</tissue>
    </source>
</reference>
<dbReference type="AlphaFoldDB" id="A0A176WDE4"/>
<dbReference type="Gene3D" id="3.30.420.10">
    <property type="entry name" value="Ribonuclease H-like superfamily/Ribonuclease H"/>
    <property type="match status" value="1"/>
</dbReference>
<dbReference type="Pfam" id="PF07727">
    <property type="entry name" value="RVT_2"/>
    <property type="match status" value="1"/>
</dbReference>
<evidence type="ECO:0000256" key="4">
    <source>
        <dbReference type="SAM" id="Phobius"/>
    </source>
</evidence>
<evidence type="ECO:0000313" key="6">
    <source>
        <dbReference type="EMBL" id="OAE31258.1"/>
    </source>
</evidence>
<dbReference type="PROSITE" id="PS50994">
    <property type="entry name" value="INTEGRASE"/>
    <property type="match status" value="1"/>
</dbReference>
<dbReference type="InterPro" id="IPR013103">
    <property type="entry name" value="RVT_2"/>
</dbReference>
<evidence type="ECO:0000256" key="3">
    <source>
        <dbReference type="SAM" id="MobiDB-lite"/>
    </source>
</evidence>
<dbReference type="SUPFAM" id="SSF53098">
    <property type="entry name" value="Ribonuclease H-like"/>
    <property type="match status" value="1"/>
</dbReference>
<dbReference type="InterPro" id="IPR001584">
    <property type="entry name" value="Integrase_cat-core"/>
</dbReference>
<feature type="transmembrane region" description="Helical" evidence="4">
    <location>
        <begin position="497"/>
        <end position="517"/>
    </location>
</feature>
<evidence type="ECO:0000313" key="7">
    <source>
        <dbReference type="Proteomes" id="UP000077202"/>
    </source>
</evidence>
<comment type="caution">
    <text evidence="6">The sequence shown here is derived from an EMBL/GenBank/DDBJ whole genome shotgun (WGS) entry which is preliminary data.</text>
</comment>
<dbReference type="EMBL" id="LVLJ01001129">
    <property type="protein sequence ID" value="OAE31258.1"/>
    <property type="molecule type" value="Genomic_DNA"/>
</dbReference>
<protein>
    <recommendedName>
        <fullName evidence="5">Integrase catalytic domain-containing protein</fullName>
    </recommendedName>
</protein>
<dbReference type="GO" id="GO:0003676">
    <property type="term" value="F:nucleic acid binding"/>
    <property type="evidence" value="ECO:0007669"/>
    <property type="project" value="InterPro"/>
</dbReference>
<keyword evidence="4" id="KW-1133">Transmembrane helix</keyword>
<keyword evidence="2" id="KW-0378">Hydrolase</keyword>
<evidence type="ECO:0000256" key="1">
    <source>
        <dbReference type="ARBA" id="ARBA00022723"/>
    </source>
</evidence>
<keyword evidence="4" id="KW-0472">Membrane</keyword>
<accession>A0A176WDE4</accession>
<feature type="region of interest" description="Disordered" evidence="3">
    <location>
        <begin position="342"/>
        <end position="370"/>
    </location>
</feature>
<dbReference type="GO" id="GO:0016787">
    <property type="term" value="F:hydrolase activity"/>
    <property type="evidence" value="ECO:0007669"/>
    <property type="project" value="UniProtKB-KW"/>
</dbReference>
<dbReference type="GO" id="GO:0046872">
    <property type="term" value="F:metal ion binding"/>
    <property type="evidence" value="ECO:0007669"/>
    <property type="project" value="UniProtKB-KW"/>
</dbReference>
<evidence type="ECO:0000256" key="2">
    <source>
        <dbReference type="ARBA" id="ARBA00022801"/>
    </source>
</evidence>
<evidence type="ECO:0000259" key="5">
    <source>
        <dbReference type="PROSITE" id="PS50994"/>
    </source>
</evidence>
<dbReference type="Proteomes" id="UP000077202">
    <property type="component" value="Unassembled WGS sequence"/>
</dbReference>
<dbReference type="PANTHER" id="PTHR42648">
    <property type="entry name" value="TRANSPOSASE, PUTATIVE-RELATED"/>
    <property type="match status" value="1"/>
</dbReference>
<dbReference type="GO" id="GO:0015074">
    <property type="term" value="P:DNA integration"/>
    <property type="evidence" value="ECO:0007669"/>
    <property type="project" value="InterPro"/>
</dbReference>
<dbReference type="PANTHER" id="PTHR42648:SF28">
    <property type="entry name" value="TRANSPOSON-ENCODED PROTEIN WITH RIBONUCLEASE H-LIKE AND RETROVIRUS ZINC FINGER-LIKE DOMAINS"/>
    <property type="match status" value="1"/>
</dbReference>
<proteinExistence type="predicted"/>
<keyword evidence="1" id="KW-0479">Metal-binding</keyword>
<sequence length="548" mass="61897">MSSLERGVELVPIVAEVAGILHSDDESEESSFLSEDPVEIIPERLQPIKPMALSKVGGPRFEVERFDGRTDYLLWERQVKNVIKAMGLRKDLKPKPLNVDDEDWNEIQDQAVNIVTLYLKPNVLKQVEELSSASSEVSHEGVVKSTFHIVKANELQNGGRYVWIYFLPHNFEVFVTFKKWKAQVETQTGEKVKFLQSDNSGEYVSQEFGAFCEHEGVTRHFTNVYTPQQNGVSERLNRTLLDRSWSMLSHAGLPQIFWAKAINTAAYLAVNLLLVEMFLSMSPDHQKKGKIVNPATNEGYLSSPNTIEGEIYHAISHDGPQGGAPQMTGEAEEQDFVLEEVHEEQHIAGEPPPKPTHSDQPESSTARPTRVLRAPERYGTWFPTEHDVRDEDLLVDDSGEALITEDGSPSSYAESQSVPEKLDWDAAMRKEMKSLHDNQTWELVELAAGKRAIDCKWVYTVKDGSTDAVEKIFKSRLMAKGFEQRNGIDYTEVFSPIAKFSTICLLCALVTLFGLFLHQMDVVRVFLHGALDEVIYMRQPKGFLKRGK</sequence>
<organism evidence="6 7">
    <name type="scientific">Marchantia polymorpha subsp. ruderalis</name>
    <dbReference type="NCBI Taxonomy" id="1480154"/>
    <lineage>
        <taxon>Eukaryota</taxon>
        <taxon>Viridiplantae</taxon>
        <taxon>Streptophyta</taxon>
        <taxon>Embryophyta</taxon>
        <taxon>Marchantiophyta</taxon>
        <taxon>Marchantiopsida</taxon>
        <taxon>Marchantiidae</taxon>
        <taxon>Marchantiales</taxon>
        <taxon>Marchantiaceae</taxon>
        <taxon>Marchantia</taxon>
    </lineage>
</organism>
<dbReference type="InterPro" id="IPR012337">
    <property type="entry name" value="RNaseH-like_sf"/>
</dbReference>